<accession>A0ABX8CT22</accession>
<sequence>MIAQITGWRPGVQFVRHLLVVGAQPPAVGMASVACTRRQHLPARHHPCLLSVPGRVHAPDDHGFKGSGELSGA</sequence>
<protein>
    <submittedName>
        <fullName evidence="1">Uncharacterized protein</fullName>
    </submittedName>
</protein>
<dbReference type="Proteomes" id="UP000683310">
    <property type="component" value="Chromosome"/>
</dbReference>
<dbReference type="EMBL" id="CP074371">
    <property type="protein sequence ID" value="QVI22014.1"/>
    <property type="molecule type" value="Genomic_DNA"/>
</dbReference>
<reference evidence="1 2" key="1">
    <citation type="submission" date="2021-04" db="EMBL/GenBank/DDBJ databases">
        <title>Nocardia tengchongensis.</title>
        <authorList>
            <person name="Zhuang k."/>
            <person name="Ran Y."/>
            <person name="Li W."/>
        </authorList>
    </citation>
    <scope>NUCLEOTIDE SEQUENCE [LARGE SCALE GENOMIC DNA]</scope>
    <source>
        <strain evidence="1 2">CFH S0057</strain>
    </source>
</reference>
<evidence type="ECO:0000313" key="2">
    <source>
        <dbReference type="Proteomes" id="UP000683310"/>
    </source>
</evidence>
<keyword evidence="2" id="KW-1185">Reference proteome</keyword>
<name>A0ABX8CT22_9NOCA</name>
<gene>
    <name evidence="1" type="ORF">KHQ06_02325</name>
</gene>
<evidence type="ECO:0000313" key="1">
    <source>
        <dbReference type="EMBL" id="QVI22014.1"/>
    </source>
</evidence>
<organism evidence="1 2">
    <name type="scientific">Nocardia tengchongensis</name>
    <dbReference type="NCBI Taxonomy" id="2055889"/>
    <lineage>
        <taxon>Bacteria</taxon>
        <taxon>Bacillati</taxon>
        <taxon>Actinomycetota</taxon>
        <taxon>Actinomycetes</taxon>
        <taxon>Mycobacteriales</taxon>
        <taxon>Nocardiaceae</taxon>
        <taxon>Nocardia</taxon>
    </lineage>
</organism>
<proteinExistence type="predicted"/>